<dbReference type="Pfam" id="PF00005">
    <property type="entry name" value="ABC_tran"/>
    <property type="match status" value="2"/>
</dbReference>
<evidence type="ECO:0000256" key="5">
    <source>
        <dbReference type="ARBA" id="ARBA00022737"/>
    </source>
</evidence>
<keyword evidence="8 11" id="KW-1133">Transmembrane helix</keyword>
<dbReference type="InterPro" id="IPR017871">
    <property type="entry name" value="ABC_transporter-like_CS"/>
</dbReference>
<comment type="caution">
    <text evidence="14">The sequence shown here is derived from an EMBL/GenBank/DDBJ whole genome shotgun (WGS) entry which is preliminary data.</text>
</comment>
<proteinExistence type="inferred from homology"/>
<evidence type="ECO:0000256" key="6">
    <source>
        <dbReference type="ARBA" id="ARBA00022741"/>
    </source>
</evidence>
<dbReference type="SMART" id="SM00382">
    <property type="entry name" value="AAA"/>
    <property type="match status" value="2"/>
</dbReference>
<feature type="transmembrane region" description="Helical" evidence="11">
    <location>
        <begin position="312"/>
        <end position="336"/>
    </location>
</feature>
<keyword evidence="5" id="KW-0677">Repeat</keyword>
<dbReference type="PANTHER" id="PTHR24223:SF358">
    <property type="entry name" value="ABC TRANSMEMBRANE TYPE-1 DOMAIN-CONTAINING PROTEIN"/>
    <property type="match status" value="1"/>
</dbReference>
<keyword evidence="4 11" id="KW-0812">Transmembrane</keyword>
<dbReference type="Gene3D" id="3.40.50.300">
    <property type="entry name" value="P-loop containing nucleotide triphosphate hydrolases"/>
    <property type="match status" value="2"/>
</dbReference>
<feature type="domain" description="ABC transmembrane type-1" evidence="13">
    <location>
        <begin position="942"/>
        <end position="1222"/>
    </location>
</feature>
<gene>
    <name evidence="14" type="ORF">CAMP_LOCUS19269</name>
</gene>
<evidence type="ECO:0000256" key="3">
    <source>
        <dbReference type="ARBA" id="ARBA00022448"/>
    </source>
</evidence>
<dbReference type="PROSITE" id="PS50893">
    <property type="entry name" value="ABC_TRANSPORTER_2"/>
    <property type="match status" value="2"/>
</dbReference>
<feature type="transmembrane region" description="Helical" evidence="11">
    <location>
        <begin position="1192"/>
        <end position="1214"/>
    </location>
</feature>
<dbReference type="Proteomes" id="UP001152747">
    <property type="component" value="Unassembled WGS sequence"/>
</dbReference>
<dbReference type="GO" id="GO:0016020">
    <property type="term" value="C:membrane"/>
    <property type="evidence" value="ECO:0007669"/>
    <property type="project" value="InterPro"/>
</dbReference>
<feature type="transmembrane region" description="Helical" evidence="11">
    <location>
        <begin position="981"/>
        <end position="1005"/>
    </location>
</feature>
<keyword evidence="6" id="KW-0547">Nucleotide-binding</keyword>
<dbReference type="FunFam" id="1.20.1560.10:FF:000148">
    <property type="entry name" value="ATP-binding cassette protein putative"/>
    <property type="match status" value="1"/>
</dbReference>
<evidence type="ECO:0000256" key="2">
    <source>
        <dbReference type="ARBA" id="ARBA00009726"/>
    </source>
</evidence>
<dbReference type="Pfam" id="PF00664">
    <property type="entry name" value="ABC_membrane"/>
    <property type="match status" value="2"/>
</dbReference>
<evidence type="ECO:0000256" key="7">
    <source>
        <dbReference type="ARBA" id="ARBA00022840"/>
    </source>
</evidence>
<sequence length="1499" mass="169792">MDEILNTTGPPVSVIVPNSYVVIPSIFFWIMIPVIIHDIKTSRLQPLPWSALMSLKWFVASLLIIDRFFVFLLALWESVIEHEAVEPELFIFPFFHTFTLLALLIATNETRRAGVHSSGTLFCIWMMFAVFAMPEFYQWMVTGSQPELVARIDFFRYVAYLTYFPLVVAEFFLHFVSDPFPMPSTYQTINCPEENANFISRQLLLWLSNMISVGSKKPLTEEDIYELDSQMNQKYLKEKWNEEWEKQKISAASKNLKISQQNSKKRDEKSPLLGNFSNYGAVDQENINVKIVEPSIIWSLWNLLRWELMGGFIIKFMSDLLNFANPILLNYLITFIETPDAPLITGIALAIGMFIAGQLKSIFMNNYFIAMTRIGSKISIMLSCAVYDKALLLSNSARKDRTVGEMVNLISIDVDRFRMITPQLQQYWSSPFQIIVCMILLWQIVGVAVWAGIVVMISIIPINFVASVITKRWQMRLMKYKDERIRLINETFNGIKVVKLSAWETAMEESIEEIRRNELRMIRNSSLLKTFADCLNVAAPVFVALATFTVFTLIDPKNVLTPNIAFVSLSLFNLLRAPLMMAADLIAQTVQLVVSNKRIRTFLCESEIDGDAVNRENHGELYTNAVEVHSGSFSWDTKAPRTLHDIDVKIATNQLISIVGSVGSGKSSFLLSILGEMEKSGGYVGIRGTCAYLSQQPWILNQTLRKNILMLNEMNDVLYKKVVESCALLDDFKQLADGDETEIGEKGINLSGGQKSRISLARAVYQNRDVYLLDDPLSAVDAHVGKHLFENVIGPHGMLANTTRILVTNCTSYLQQSDKIIIMKDGAITHFDTFENLSADENARHYLREVNEQEEKERLRKSRDSRDESESEKELSEEDDDDSKSLISRVSSRRSAKSRTKPTKAPNVLITKEEAASGKVKASVYMLYFKSMGIFKYVLPYLIAVVLNMALAMGRSLWLTAWSDENIDPNLAANVNVGEKLGVYAAFGITEVIALFFSLALLLIGGVEASKNLHRPLLHNVLRNPLSYFDVTPIGRIINRLAKDMEVVDLRLSGAMRFLVISFMNMAQTTIIVSYSTPAFILVIIPVYIIYYLILKHSIRSTRQLQRISSLTRSPIFSNFSETLQGISTIRAFQWNQDFIERNDKHVETNVKCSYYSQMANRWLSIRLELLGNIVIFSAAILAIMGKTYGMTAGMLGLSVSYSLNITFMLNMFVRQINEVETNIVSVERIDEYTKTKTEAEWRNENSKNLPESWPESGSLNIDDYSCRYREELDLVLKNININILPGQKVGVCGRTGAGKSSLALALFRIVEAADGKIELDQRDTAKVGLHDLREKLTIIPQENVLFANTLRFNIDPKNEFSDQELWTALEHSYLKEHVLTLPMKLEAQISEGGENFSVGQRQLLCLTRALLKKSKVLVLDEATSGIDNRTDALVQATIRKEFSKSTIITIAHRLNTIMDYDRIIVMENGKIVEDGIPALLLKDKSSKFYGLAKSAKIV</sequence>
<dbReference type="FunFam" id="1.20.1560.10:FF:000081">
    <property type="entry name" value="Protein CBG24505"/>
    <property type="match status" value="1"/>
</dbReference>
<feature type="transmembrane region" description="Helical" evidence="11">
    <location>
        <begin position="530"/>
        <end position="554"/>
    </location>
</feature>
<feature type="transmembrane region" description="Helical" evidence="11">
    <location>
        <begin position="157"/>
        <end position="176"/>
    </location>
</feature>
<dbReference type="PANTHER" id="PTHR24223">
    <property type="entry name" value="ATP-BINDING CASSETTE SUB-FAMILY C"/>
    <property type="match status" value="1"/>
</dbReference>
<dbReference type="InterPro" id="IPR003593">
    <property type="entry name" value="AAA+_ATPase"/>
</dbReference>
<comment type="similarity">
    <text evidence="2">Belongs to the ABC transporter superfamily. ABCC family. Conjugate transporter (TC 3.A.1.208) subfamily.</text>
</comment>
<feature type="region of interest" description="Disordered" evidence="10">
    <location>
        <begin position="848"/>
        <end position="905"/>
    </location>
</feature>
<dbReference type="CDD" id="cd03250">
    <property type="entry name" value="ABCC_MRP_domain1"/>
    <property type="match status" value="1"/>
</dbReference>
<accession>A0A9P1J5E3</accession>
<protein>
    <submittedName>
        <fullName evidence="14">Uncharacterized protein</fullName>
    </submittedName>
</protein>
<feature type="compositionally biased region" description="Basic residues" evidence="10">
    <location>
        <begin position="891"/>
        <end position="902"/>
    </location>
</feature>
<evidence type="ECO:0000256" key="8">
    <source>
        <dbReference type="ARBA" id="ARBA00022989"/>
    </source>
</evidence>
<dbReference type="GO" id="GO:0140359">
    <property type="term" value="F:ABC-type transporter activity"/>
    <property type="evidence" value="ECO:0007669"/>
    <property type="project" value="InterPro"/>
</dbReference>
<keyword evidence="7" id="KW-0067">ATP-binding</keyword>
<dbReference type="GO" id="GO:0016887">
    <property type="term" value="F:ATP hydrolysis activity"/>
    <property type="evidence" value="ECO:0007669"/>
    <property type="project" value="InterPro"/>
</dbReference>
<feature type="compositionally biased region" description="Basic and acidic residues" evidence="10">
    <location>
        <begin position="848"/>
        <end position="874"/>
    </location>
</feature>
<dbReference type="PROSITE" id="PS00211">
    <property type="entry name" value="ABC_TRANSPORTER_1"/>
    <property type="match status" value="1"/>
</dbReference>
<evidence type="ECO:0000256" key="4">
    <source>
        <dbReference type="ARBA" id="ARBA00022692"/>
    </source>
</evidence>
<feature type="domain" description="ABC transporter" evidence="12">
    <location>
        <begin position="626"/>
        <end position="850"/>
    </location>
</feature>
<dbReference type="InterPro" id="IPR027417">
    <property type="entry name" value="P-loop_NTPase"/>
</dbReference>
<feature type="transmembrane region" description="Helical" evidence="11">
    <location>
        <begin position="1079"/>
        <end position="1095"/>
    </location>
</feature>
<keyword evidence="3" id="KW-0813">Transport</keyword>
<feature type="transmembrane region" description="Helical" evidence="11">
    <location>
        <begin position="426"/>
        <end position="444"/>
    </location>
</feature>
<feature type="transmembrane region" description="Helical" evidence="11">
    <location>
        <begin position="57"/>
        <end position="76"/>
    </location>
</feature>
<feature type="domain" description="ABC transporter" evidence="12">
    <location>
        <begin position="1260"/>
        <end position="1494"/>
    </location>
</feature>
<evidence type="ECO:0000313" key="15">
    <source>
        <dbReference type="Proteomes" id="UP001152747"/>
    </source>
</evidence>
<feature type="transmembrane region" description="Helical" evidence="11">
    <location>
        <begin position="450"/>
        <end position="469"/>
    </location>
</feature>
<evidence type="ECO:0000256" key="1">
    <source>
        <dbReference type="ARBA" id="ARBA00004127"/>
    </source>
</evidence>
<keyword evidence="9 11" id="KW-0472">Membrane</keyword>
<evidence type="ECO:0000259" key="13">
    <source>
        <dbReference type="PROSITE" id="PS50929"/>
    </source>
</evidence>
<dbReference type="SUPFAM" id="SSF90123">
    <property type="entry name" value="ABC transporter transmembrane region"/>
    <property type="match status" value="2"/>
</dbReference>
<evidence type="ECO:0000256" key="10">
    <source>
        <dbReference type="SAM" id="MobiDB-lite"/>
    </source>
</evidence>
<dbReference type="FunFam" id="3.40.50.300:FF:002576">
    <property type="entry name" value="ABC transporter, putative"/>
    <property type="match status" value="1"/>
</dbReference>
<dbReference type="InterPro" id="IPR003439">
    <property type="entry name" value="ABC_transporter-like_ATP-bd"/>
</dbReference>
<feature type="transmembrane region" description="Helical" evidence="11">
    <location>
        <begin position="119"/>
        <end position="137"/>
    </location>
</feature>
<feature type="transmembrane region" description="Helical" evidence="11">
    <location>
        <begin position="342"/>
        <end position="363"/>
    </location>
</feature>
<dbReference type="PROSITE" id="PS50929">
    <property type="entry name" value="ABC_TM1F"/>
    <property type="match status" value="2"/>
</dbReference>
<feature type="transmembrane region" description="Helical" evidence="11">
    <location>
        <begin position="20"/>
        <end position="36"/>
    </location>
</feature>
<dbReference type="CDD" id="cd18603">
    <property type="entry name" value="ABC_6TM_MRP1_2_3_6_D2_like"/>
    <property type="match status" value="1"/>
</dbReference>
<evidence type="ECO:0000256" key="9">
    <source>
        <dbReference type="ARBA" id="ARBA00023136"/>
    </source>
</evidence>
<dbReference type="SUPFAM" id="SSF52540">
    <property type="entry name" value="P-loop containing nucleoside triphosphate hydrolases"/>
    <property type="match status" value="2"/>
</dbReference>
<dbReference type="GO" id="GO:0012505">
    <property type="term" value="C:endomembrane system"/>
    <property type="evidence" value="ECO:0007669"/>
    <property type="project" value="UniProtKB-SubCell"/>
</dbReference>
<dbReference type="InterPro" id="IPR036640">
    <property type="entry name" value="ABC1_TM_sf"/>
</dbReference>
<dbReference type="EMBL" id="CANHGI010000006">
    <property type="protein sequence ID" value="CAI5456632.1"/>
    <property type="molecule type" value="Genomic_DNA"/>
</dbReference>
<dbReference type="InterPro" id="IPR050173">
    <property type="entry name" value="ABC_transporter_C-like"/>
</dbReference>
<feature type="domain" description="ABC transmembrane type-1" evidence="13">
    <location>
        <begin position="310"/>
        <end position="591"/>
    </location>
</feature>
<evidence type="ECO:0000313" key="14">
    <source>
        <dbReference type="EMBL" id="CAI5456632.1"/>
    </source>
</evidence>
<feature type="transmembrane region" description="Helical" evidence="11">
    <location>
        <begin position="938"/>
        <end position="961"/>
    </location>
</feature>
<reference evidence="14" key="1">
    <citation type="submission" date="2022-11" db="EMBL/GenBank/DDBJ databases">
        <authorList>
            <person name="Kikuchi T."/>
        </authorList>
    </citation>
    <scope>NUCLEOTIDE SEQUENCE</scope>
    <source>
        <strain evidence="14">PS1010</strain>
    </source>
</reference>
<feature type="transmembrane region" description="Helical" evidence="11">
    <location>
        <begin position="1168"/>
        <end position="1186"/>
    </location>
</feature>
<keyword evidence="15" id="KW-1185">Reference proteome</keyword>
<name>A0A9P1J5E3_9PELO</name>
<dbReference type="OrthoDB" id="6500128at2759"/>
<dbReference type="CDD" id="cd03244">
    <property type="entry name" value="ABCC_MRP_domain2"/>
    <property type="match status" value="1"/>
</dbReference>
<feature type="transmembrane region" description="Helical" evidence="11">
    <location>
        <begin position="88"/>
        <end position="107"/>
    </location>
</feature>
<dbReference type="CDD" id="cd18595">
    <property type="entry name" value="ABC_6TM_MRP1_2_3_6_D1_like"/>
    <property type="match status" value="1"/>
</dbReference>
<dbReference type="FunFam" id="3.40.50.300:FF:000074">
    <property type="entry name" value="Multidrug resistance-associated protein 5 isoform 1"/>
    <property type="match status" value="1"/>
</dbReference>
<dbReference type="Gene3D" id="1.20.1560.10">
    <property type="entry name" value="ABC transporter type 1, transmembrane domain"/>
    <property type="match status" value="2"/>
</dbReference>
<organism evidence="14 15">
    <name type="scientific">Caenorhabditis angaria</name>
    <dbReference type="NCBI Taxonomy" id="860376"/>
    <lineage>
        <taxon>Eukaryota</taxon>
        <taxon>Metazoa</taxon>
        <taxon>Ecdysozoa</taxon>
        <taxon>Nematoda</taxon>
        <taxon>Chromadorea</taxon>
        <taxon>Rhabditida</taxon>
        <taxon>Rhabditina</taxon>
        <taxon>Rhabditomorpha</taxon>
        <taxon>Rhabditoidea</taxon>
        <taxon>Rhabditidae</taxon>
        <taxon>Peloderinae</taxon>
        <taxon>Caenorhabditis</taxon>
    </lineage>
</organism>
<evidence type="ECO:0000256" key="11">
    <source>
        <dbReference type="SAM" id="Phobius"/>
    </source>
</evidence>
<evidence type="ECO:0000259" key="12">
    <source>
        <dbReference type="PROSITE" id="PS50893"/>
    </source>
</evidence>
<comment type="subcellular location">
    <subcellularLocation>
        <location evidence="1">Endomembrane system</location>
        <topology evidence="1">Multi-pass membrane protein</topology>
    </subcellularLocation>
</comment>
<dbReference type="InterPro" id="IPR011527">
    <property type="entry name" value="ABC1_TM_dom"/>
</dbReference>
<dbReference type="GO" id="GO:0005524">
    <property type="term" value="F:ATP binding"/>
    <property type="evidence" value="ECO:0007669"/>
    <property type="project" value="UniProtKB-KW"/>
</dbReference>